<reference evidence="1" key="1">
    <citation type="submission" date="2019-08" db="EMBL/GenBank/DDBJ databases">
        <authorList>
            <person name="Kucharzyk K."/>
            <person name="Murdoch R.W."/>
            <person name="Higgins S."/>
            <person name="Loffler F."/>
        </authorList>
    </citation>
    <scope>NUCLEOTIDE SEQUENCE</scope>
</reference>
<name>A0A645DNH2_9ZZZZ</name>
<proteinExistence type="predicted"/>
<sequence>MTMKPKYHLERAVLLEESAVVNHSRYRVRAVPAAGALLREEDCEEKQMGLLD</sequence>
<gene>
    <name evidence="1" type="ORF">SDC9_137969</name>
</gene>
<evidence type="ECO:0000313" key="1">
    <source>
        <dbReference type="EMBL" id="MPM90846.1"/>
    </source>
</evidence>
<protein>
    <submittedName>
        <fullName evidence="1">Uncharacterized protein</fullName>
    </submittedName>
</protein>
<dbReference type="EMBL" id="VSSQ01037997">
    <property type="protein sequence ID" value="MPM90846.1"/>
    <property type="molecule type" value="Genomic_DNA"/>
</dbReference>
<comment type="caution">
    <text evidence="1">The sequence shown here is derived from an EMBL/GenBank/DDBJ whole genome shotgun (WGS) entry which is preliminary data.</text>
</comment>
<organism evidence="1">
    <name type="scientific">bioreactor metagenome</name>
    <dbReference type="NCBI Taxonomy" id="1076179"/>
    <lineage>
        <taxon>unclassified sequences</taxon>
        <taxon>metagenomes</taxon>
        <taxon>ecological metagenomes</taxon>
    </lineage>
</organism>
<accession>A0A645DNH2</accession>
<dbReference type="AlphaFoldDB" id="A0A645DNH2"/>